<evidence type="ECO:0000313" key="9">
    <source>
        <dbReference type="Proteomes" id="UP000261360"/>
    </source>
</evidence>
<feature type="transmembrane region" description="Helical" evidence="7">
    <location>
        <begin position="106"/>
        <end position="131"/>
    </location>
</feature>
<protein>
    <submittedName>
        <fullName evidence="8">Interferon alpha-inducible protein 27-like protein 2B</fullName>
    </submittedName>
</protein>
<feature type="region of interest" description="Disordered" evidence="6">
    <location>
        <begin position="26"/>
        <end position="60"/>
    </location>
</feature>
<dbReference type="AlphaFoldDB" id="A0A3B4WFA5"/>
<dbReference type="InterPro" id="IPR038213">
    <property type="entry name" value="IFI6/IFI27-like_sf"/>
</dbReference>
<name>A0A3B4WFA5_SERLL</name>
<evidence type="ECO:0000256" key="2">
    <source>
        <dbReference type="ARBA" id="ARBA00007262"/>
    </source>
</evidence>
<dbReference type="GO" id="GO:0031966">
    <property type="term" value="C:mitochondrial membrane"/>
    <property type="evidence" value="ECO:0007669"/>
    <property type="project" value="TreeGrafter"/>
</dbReference>
<evidence type="ECO:0000256" key="4">
    <source>
        <dbReference type="ARBA" id="ARBA00022989"/>
    </source>
</evidence>
<dbReference type="GO" id="GO:0097193">
    <property type="term" value="P:intrinsic apoptotic signaling pathway"/>
    <property type="evidence" value="ECO:0007669"/>
    <property type="project" value="TreeGrafter"/>
</dbReference>
<accession>A0A3B4WFA5</accession>
<keyword evidence="5 7" id="KW-0472">Membrane</keyword>
<dbReference type="GO" id="GO:0001836">
    <property type="term" value="P:release of cytochrome c from mitochondria"/>
    <property type="evidence" value="ECO:0007669"/>
    <property type="project" value="TreeGrafter"/>
</dbReference>
<comment type="subcellular location">
    <subcellularLocation>
        <location evidence="1">Membrane</location>
        <topology evidence="1">Multi-pass membrane protein</topology>
    </subcellularLocation>
</comment>
<dbReference type="Proteomes" id="UP000261360">
    <property type="component" value="Unplaced"/>
</dbReference>
<dbReference type="Ensembl" id="ENSSLDT00000003193.1">
    <property type="protein sequence ID" value="ENSSLDP00000003081.1"/>
    <property type="gene ID" value="ENSSLDG00000002448.1"/>
</dbReference>
<dbReference type="PANTHER" id="PTHR16932">
    <property type="entry name" value="INTERFERON ALPHA-INDUCIBLE PROTEIN 27"/>
    <property type="match status" value="1"/>
</dbReference>
<dbReference type="GeneTree" id="ENSGT00940000169951"/>
<feature type="compositionally biased region" description="Acidic residues" evidence="6">
    <location>
        <begin position="26"/>
        <end position="46"/>
    </location>
</feature>
<proteinExistence type="inferred from homology"/>
<reference evidence="8" key="1">
    <citation type="submission" date="2025-08" db="UniProtKB">
        <authorList>
            <consortium name="Ensembl"/>
        </authorList>
    </citation>
    <scope>IDENTIFICATION</scope>
</reference>
<keyword evidence="3 7" id="KW-0812">Transmembrane</keyword>
<evidence type="ECO:0000256" key="7">
    <source>
        <dbReference type="SAM" id="Phobius"/>
    </source>
</evidence>
<evidence type="ECO:0000256" key="6">
    <source>
        <dbReference type="SAM" id="MobiDB-lite"/>
    </source>
</evidence>
<evidence type="ECO:0000256" key="5">
    <source>
        <dbReference type="ARBA" id="ARBA00023136"/>
    </source>
</evidence>
<evidence type="ECO:0000256" key="3">
    <source>
        <dbReference type="ARBA" id="ARBA00022692"/>
    </source>
</evidence>
<feature type="transmembrane region" description="Helical" evidence="7">
    <location>
        <begin position="143"/>
        <end position="163"/>
    </location>
</feature>
<reference evidence="8" key="2">
    <citation type="submission" date="2025-09" db="UniProtKB">
        <authorList>
            <consortium name="Ensembl"/>
        </authorList>
    </citation>
    <scope>IDENTIFICATION</scope>
</reference>
<dbReference type="GeneID" id="111652450"/>
<dbReference type="Pfam" id="PF06140">
    <property type="entry name" value="Ifi-6-16"/>
    <property type="match status" value="1"/>
</dbReference>
<dbReference type="RefSeq" id="XP_023258483.1">
    <property type="nucleotide sequence ID" value="XM_023402715.1"/>
</dbReference>
<dbReference type="InterPro" id="IPR009311">
    <property type="entry name" value="IFI6/IFI27-like"/>
</dbReference>
<dbReference type="PANTHER" id="PTHR16932:SF38">
    <property type="entry name" value="INTERFERON ALPHA INDUCIBLE PROTEIN 46-RELATED"/>
    <property type="match status" value="1"/>
</dbReference>
<evidence type="ECO:0000256" key="1">
    <source>
        <dbReference type="ARBA" id="ARBA00004141"/>
    </source>
</evidence>
<dbReference type="KEGG" id="slal:111652450"/>
<dbReference type="Gene3D" id="6.10.110.10">
    <property type="match status" value="1"/>
</dbReference>
<evidence type="ECO:0000313" key="8">
    <source>
        <dbReference type="Ensembl" id="ENSSLDP00000003081.1"/>
    </source>
</evidence>
<comment type="similarity">
    <text evidence="2">Belongs to the IFI6/IFI27 family.</text>
</comment>
<keyword evidence="9" id="KW-1185">Reference proteome</keyword>
<organism evidence="8 9">
    <name type="scientific">Seriola lalandi dorsalis</name>
    <dbReference type="NCBI Taxonomy" id="1841481"/>
    <lineage>
        <taxon>Eukaryota</taxon>
        <taxon>Metazoa</taxon>
        <taxon>Chordata</taxon>
        <taxon>Craniata</taxon>
        <taxon>Vertebrata</taxon>
        <taxon>Euteleostomi</taxon>
        <taxon>Actinopterygii</taxon>
        <taxon>Neopterygii</taxon>
        <taxon>Teleostei</taxon>
        <taxon>Neoteleostei</taxon>
        <taxon>Acanthomorphata</taxon>
        <taxon>Carangaria</taxon>
        <taxon>Carangiformes</taxon>
        <taxon>Carangidae</taxon>
        <taxon>Seriola</taxon>
    </lineage>
</organism>
<keyword evidence="4 7" id="KW-1133">Transmembrane helix</keyword>
<feature type="compositionally biased region" description="Basic and acidic residues" evidence="6">
    <location>
        <begin position="47"/>
        <end position="60"/>
    </location>
</feature>
<sequence length="173" mass="17211">MGISAAIEPGAANPFPLKWEKEEEYDNIILEGDEKEVDEEEEEEKEEKEKDDREKEEKEASSLSTLTKVIIGTTTTVVGGVGAVALAPVVLGAVGFTSAGIAAGSFAASMMSSAAIANGGGIAAGSLVAVLQSAGAVGLSGGATAAVAGAGGAVGWLTSLIGIKAFGGKKDKK</sequence>